<dbReference type="NCBIfam" id="TIGR02433">
    <property type="entry name" value="lysidine_TilS_C"/>
    <property type="match status" value="1"/>
</dbReference>
<name>A0A0F9MAJ1_9ZZZZ</name>
<dbReference type="SUPFAM" id="SSF56037">
    <property type="entry name" value="PheT/TilS domain"/>
    <property type="match status" value="1"/>
</dbReference>
<dbReference type="PANTHER" id="PTHR43033:SF1">
    <property type="entry name" value="TRNA(ILE)-LYSIDINE SYNTHASE-RELATED"/>
    <property type="match status" value="1"/>
</dbReference>
<dbReference type="SUPFAM" id="SSF82829">
    <property type="entry name" value="MesJ substrate recognition domain-like"/>
    <property type="match status" value="1"/>
</dbReference>
<dbReference type="InterPro" id="IPR011063">
    <property type="entry name" value="TilS/TtcA_N"/>
</dbReference>
<dbReference type="Gene3D" id="1.20.59.20">
    <property type="match status" value="1"/>
</dbReference>
<dbReference type="GO" id="GO:0008033">
    <property type="term" value="P:tRNA processing"/>
    <property type="evidence" value="ECO:0007669"/>
    <property type="project" value="UniProtKB-KW"/>
</dbReference>
<dbReference type="Gene3D" id="3.40.50.620">
    <property type="entry name" value="HUPs"/>
    <property type="match status" value="1"/>
</dbReference>
<dbReference type="InterPro" id="IPR015262">
    <property type="entry name" value="tRNA_Ile_lys_synt_subst-bd"/>
</dbReference>
<dbReference type="PANTHER" id="PTHR43033">
    <property type="entry name" value="TRNA(ILE)-LYSIDINE SYNTHASE-RELATED"/>
    <property type="match status" value="1"/>
</dbReference>
<feature type="domain" description="Lysidine-tRNA(Ile) synthetase C-terminal" evidence="9">
    <location>
        <begin position="362"/>
        <end position="435"/>
    </location>
</feature>
<keyword evidence="5" id="KW-0819">tRNA processing</keyword>
<evidence type="ECO:0000256" key="2">
    <source>
        <dbReference type="ARBA" id="ARBA00013267"/>
    </source>
</evidence>
<dbReference type="Pfam" id="PF09179">
    <property type="entry name" value="TilS"/>
    <property type="match status" value="1"/>
</dbReference>
<dbReference type="SUPFAM" id="SSF52402">
    <property type="entry name" value="Adenine nucleotide alpha hydrolases-like"/>
    <property type="match status" value="1"/>
</dbReference>
<evidence type="ECO:0000256" key="3">
    <source>
        <dbReference type="ARBA" id="ARBA00022490"/>
    </source>
</evidence>
<dbReference type="InterPro" id="IPR012094">
    <property type="entry name" value="tRNA_Ile_lys_synt"/>
</dbReference>
<dbReference type="GO" id="GO:0032267">
    <property type="term" value="F:tRNA(Ile)-lysidine synthase activity"/>
    <property type="evidence" value="ECO:0007669"/>
    <property type="project" value="UniProtKB-EC"/>
</dbReference>
<dbReference type="HAMAP" id="MF_01161">
    <property type="entry name" value="tRNA_Ile_lys_synt"/>
    <property type="match status" value="1"/>
</dbReference>
<comment type="caution">
    <text evidence="10">The sequence shown here is derived from an EMBL/GenBank/DDBJ whole genome shotgun (WGS) entry which is preliminary data.</text>
</comment>
<dbReference type="EC" id="6.3.4.19" evidence="2"/>
<dbReference type="Pfam" id="PF01171">
    <property type="entry name" value="ATP_bind_3"/>
    <property type="match status" value="1"/>
</dbReference>
<evidence type="ECO:0000256" key="6">
    <source>
        <dbReference type="ARBA" id="ARBA00022741"/>
    </source>
</evidence>
<dbReference type="NCBIfam" id="TIGR02432">
    <property type="entry name" value="lysidine_TilS_N"/>
    <property type="match status" value="1"/>
</dbReference>
<dbReference type="GO" id="GO:0005524">
    <property type="term" value="F:ATP binding"/>
    <property type="evidence" value="ECO:0007669"/>
    <property type="project" value="UniProtKB-KW"/>
</dbReference>
<evidence type="ECO:0000256" key="7">
    <source>
        <dbReference type="ARBA" id="ARBA00022840"/>
    </source>
</evidence>
<dbReference type="InterPro" id="IPR012796">
    <property type="entry name" value="Lysidine-tRNA-synth_C"/>
</dbReference>
<evidence type="ECO:0000259" key="9">
    <source>
        <dbReference type="SMART" id="SM00977"/>
    </source>
</evidence>
<proteinExistence type="inferred from homology"/>
<dbReference type="CDD" id="cd01992">
    <property type="entry name" value="TilS_N"/>
    <property type="match status" value="1"/>
</dbReference>
<evidence type="ECO:0000256" key="5">
    <source>
        <dbReference type="ARBA" id="ARBA00022694"/>
    </source>
</evidence>
<comment type="catalytic activity">
    <reaction evidence="8">
        <text>cytidine(34) in tRNA(Ile2) + L-lysine + ATP = lysidine(34) in tRNA(Ile2) + AMP + diphosphate + H(+)</text>
        <dbReference type="Rhea" id="RHEA:43744"/>
        <dbReference type="Rhea" id="RHEA-COMP:10625"/>
        <dbReference type="Rhea" id="RHEA-COMP:10670"/>
        <dbReference type="ChEBI" id="CHEBI:15378"/>
        <dbReference type="ChEBI" id="CHEBI:30616"/>
        <dbReference type="ChEBI" id="CHEBI:32551"/>
        <dbReference type="ChEBI" id="CHEBI:33019"/>
        <dbReference type="ChEBI" id="CHEBI:82748"/>
        <dbReference type="ChEBI" id="CHEBI:83665"/>
        <dbReference type="ChEBI" id="CHEBI:456215"/>
        <dbReference type="EC" id="6.3.4.19"/>
    </reaction>
</comment>
<keyword evidence="4" id="KW-0436">Ligase</keyword>
<protein>
    <recommendedName>
        <fullName evidence="2">tRNA(Ile)-lysidine synthetase</fullName>
        <ecNumber evidence="2">6.3.4.19</ecNumber>
    </recommendedName>
</protein>
<dbReference type="EMBL" id="LAZR01005894">
    <property type="protein sequence ID" value="KKM96341.1"/>
    <property type="molecule type" value="Genomic_DNA"/>
</dbReference>
<evidence type="ECO:0000256" key="4">
    <source>
        <dbReference type="ARBA" id="ARBA00022598"/>
    </source>
</evidence>
<dbReference type="SMART" id="SM00977">
    <property type="entry name" value="TilS_C"/>
    <property type="match status" value="1"/>
</dbReference>
<dbReference type="GO" id="GO:0005737">
    <property type="term" value="C:cytoplasm"/>
    <property type="evidence" value="ECO:0007669"/>
    <property type="project" value="UniProtKB-SubCell"/>
</dbReference>
<reference evidence="10" key="1">
    <citation type="journal article" date="2015" name="Nature">
        <title>Complex archaea that bridge the gap between prokaryotes and eukaryotes.</title>
        <authorList>
            <person name="Spang A."/>
            <person name="Saw J.H."/>
            <person name="Jorgensen S.L."/>
            <person name="Zaremba-Niedzwiedzka K."/>
            <person name="Martijn J."/>
            <person name="Lind A.E."/>
            <person name="van Eijk R."/>
            <person name="Schleper C."/>
            <person name="Guy L."/>
            <person name="Ettema T.J."/>
        </authorList>
    </citation>
    <scope>NUCLEOTIDE SEQUENCE</scope>
</reference>
<dbReference type="InterPro" id="IPR014729">
    <property type="entry name" value="Rossmann-like_a/b/a_fold"/>
</dbReference>
<sequence length="438" mass="48456">MLNPQSVIADIVGRSSGKKIWLAYSGGVDSHVLLHILATSDVAELVDLQVVHVDHGLQAKSTEWTQHCASVCAALKVPFHGLTVTVTDIADLGLEAAARKARYTAIAGLVGPTDIVLTAQHQHDQAETLLLQLLRGAGPKGLSAMAVESHLDSIMLMRPLLAVAQADIIAYAKQHDLQWIEDPSNVETRWNRNYIRHQLWPLIEQRWPSAAKTLSRSAQHCAEANELMVELAQQDLSLLLTRKNTLSIASLLSISPARQRNVLRYHIELQKFVLPSTINLQRIIDEVCLAGTDKTPLVSWSGVEVRRYQDDLYFMSPLKFHNAAETIHCNTLEPVKLATGDRLIWKPTAGKGLSSKAISSGLKIQFRRGGEQIVLAGQGQHKSLKHLFQQWQIPTWQRDRIPLLFCDDQLVAVVGYATANAYSATGQEQGFIPTLITQ</sequence>
<gene>
    <name evidence="10" type="ORF">LCGC14_1179060</name>
</gene>
<accession>A0A0F9MAJ1</accession>
<comment type="subcellular location">
    <subcellularLocation>
        <location evidence="1">Cytoplasm</location>
    </subcellularLocation>
</comment>
<evidence type="ECO:0000256" key="8">
    <source>
        <dbReference type="ARBA" id="ARBA00048539"/>
    </source>
</evidence>
<dbReference type="AlphaFoldDB" id="A0A0F9MAJ1"/>
<organism evidence="10">
    <name type="scientific">marine sediment metagenome</name>
    <dbReference type="NCBI Taxonomy" id="412755"/>
    <lineage>
        <taxon>unclassified sequences</taxon>
        <taxon>metagenomes</taxon>
        <taxon>ecological metagenomes</taxon>
    </lineage>
</organism>
<dbReference type="Pfam" id="PF11734">
    <property type="entry name" value="TilS_C"/>
    <property type="match status" value="1"/>
</dbReference>
<keyword evidence="6" id="KW-0547">Nucleotide-binding</keyword>
<keyword evidence="3" id="KW-0963">Cytoplasm</keyword>
<evidence type="ECO:0000313" key="10">
    <source>
        <dbReference type="EMBL" id="KKM96341.1"/>
    </source>
</evidence>
<evidence type="ECO:0000256" key="1">
    <source>
        <dbReference type="ARBA" id="ARBA00004496"/>
    </source>
</evidence>
<keyword evidence="7" id="KW-0067">ATP-binding</keyword>
<dbReference type="InterPro" id="IPR012795">
    <property type="entry name" value="tRNA_Ile_lys_synt_N"/>
</dbReference>